<organism evidence="2">
    <name type="scientific">Ixodes ricinus</name>
    <name type="common">Common tick</name>
    <name type="synonym">Acarus ricinus</name>
    <dbReference type="NCBI Taxonomy" id="34613"/>
    <lineage>
        <taxon>Eukaryota</taxon>
        <taxon>Metazoa</taxon>
        <taxon>Ecdysozoa</taxon>
        <taxon>Arthropoda</taxon>
        <taxon>Chelicerata</taxon>
        <taxon>Arachnida</taxon>
        <taxon>Acari</taxon>
        <taxon>Parasitiformes</taxon>
        <taxon>Ixodida</taxon>
        <taxon>Ixodoidea</taxon>
        <taxon>Ixodidae</taxon>
        <taxon>Ixodinae</taxon>
        <taxon>Ixodes</taxon>
    </lineage>
</organism>
<keyword evidence="1" id="KW-0732">Signal</keyword>
<evidence type="ECO:0000313" key="2">
    <source>
        <dbReference type="EMBL" id="MXU84654.1"/>
    </source>
</evidence>
<reference evidence="2" key="1">
    <citation type="submission" date="2019-12" db="EMBL/GenBank/DDBJ databases">
        <title>An insight into the sialome of adult female Ixodes ricinus ticks feeding for 6 days.</title>
        <authorList>
            <person name="Perner J."/>
            <person name="Ribeiro J.M.C."/>
        </authorList>
    </citation>
    <scope>NUCLEOTIDE SEQUENCE</scope>
    <source>
        <strain evidence="2">Semi-engorged</strain>
        <tissue evidence="2">Salivary glands</tissue>
    </source>
</reference>
<proteinExistence type="predicted"/>
<sequence length="82" mass="9366">MIAALFLVIQLLGQSESQTIVCDGDFPNATEVIAKLPGTYMLQSAFNVSNLVCVVQIFYDRWLRDKTYKKYNLVYVFTTGKY</sequence>
<evidence type="ECO:0000256" key="1">
    <source>
        <dbReference type="SAM" id="SignalP"/>
    </source>
</evidence>
<protein>
    <submittedName>
        <fullName evidence="2">Putative lipocalin</fullName>
    </submittedName>
</protein>
<dbReference type="AlphaFoldDB" id="A0A6B0U776"/>
<accession>A0A6B0U776</accession>
<dbReference type="EMBL" id="GIFC01002571">
    <property type="protein sequence ID" value="MXU84654.1"/>
    <property type="molecule type" value="Transcribed_RNA"/>
</dbReference>
<name>A0A6B0U776_IXORI</name>
<feature type="signal peptide" evidence="1">
    <location>
        <begin position="1"/>
        <end position="17"/>
    </location>
</feature>
<feature type="chain" id="PRO_5025381357" evidence="1">
    <location>
        <begin position="18"/>
        <end position="82"/>
    </location>
</feature>